<feature type="domain" description="ABC-three component systems C-terminal" evidence="1">
    <location>
        <begin position="185"/>
        <end position="429"/>
    </location>
</feature>
<organism evidence="2">
    <name type="scientific">Bacillus mycoides</name>
    <dbReference type="NCBI Taxonomy" id="1405"/>
    <lineage>
        <taxon>Bacteria</taxon>
        <taxon>Bacillati</taxon>
        <taxon>Bacillota</taxon>
        <taxon>Bacilli</taxon>
        <taxon>Bacillales</taxon>
        <taxon>Bacillaceae</taxon>
        <taxon>Bacillus</taxon>
        <taxon>Bacillus cereus group</taxon>
    </lineage>
</organism>
<evidence type="ECO:0000259" key="1">
    <source>
        <dbReference type="Pfam" id="PF20276"/>
    </source>
</evidence>
<dbReference type="InterPro" id="IPR046920">
    <property type="entry name" value="ABC-3C_CTD1"/>
</dbReference>
<evidence type="ECO:0000313" key="2">
    <source>
        <dbReference type="EMBL" id="EEL70776.1"/>
    </source>
</evidence>
<comment type="caution">
    <text evidence="2">The sequence shown here is derived from an EMBL/GenBank/DDBJ whole genome shotgun (WGS) entry which is preliminary data.</text>
</comment>
<reference evidence="2" key="1">
    <citation type="journal article" date="2012" name="Genome Res.">
        <title>Genomic characterization of the Bacillus cereus sensu lato species: Backdrop to the evolution of Bacillus anthracis.</title>
        <authorList>
            <person name="Zwick M.E."/>
            <person name="Joseph S.J."/>
            <person name="Didelot X."/>
            <person name="Chen P.E."/>
            <person name="Bishop-Lilly K.A."/>
            <person name="Stewart A.C."/>
            <person name="Willner K."/>
            <person name="Nolan N."/>
            <person name="Lentz S."/>
            <person name="Thomason M.K."/>
            <person name="Sozhamannan S."/>
            <person name="Mateczun A.J."/>
            <person name="Du L."/>
            <person name="Read T.D."/>
        </authorList>
    </citation>
    <scope>NUCLEOTIDE SEQUENCE [LARGE SCALE GENOMIC DNA]</scope>
    <source>
        <strain evidence="2">AH603</strain>
    </source>
</reference>
<dbReference type="EMBL" id="ACMP01000068">
    <property type="protein sequence ID" value="EEL70776.1"/>
    <property type="molecule type" value="Genomic_DNA"/>
</dbReference>
<dbReference type="Proteomes" id="UP000001753">
    <property type="component" value="Chromosome"/>
</dbReference>
<dbReference type="RefSeq" id="WP_002065416.1">
    <property type="nucleotide sequence ID" value="NZ_CM000737.1"/>
</dbReference>
<dbReference type="AlphaFoldDB" id="C2XU59"/>
<dbReference type="HOGENOM" id="CLU_045248_0_0_9"/>
<proteinExistence type="predicted"/>
<name>C2XU59_BACMY</name>
<accession>C2XU59</accession>
<protein>
    <recommendedName>
        <fullName evidence="1">ABC-three component systems C-terminal domain-containing protein</fullName>
    </recommendedName>
</protein>
<sequence length="478" mass="55543">MKIEGSESIGEEISTEIDKSDTHSAVSSWSGYDFQGKIAVYTVLCLINEMEISKEDIQSFTLEIEHLEDFSIKFNGSYYSIHQVKSYQSKSKDKLNSYKGAILDLLGKCASYEEIKFAHLHSTCSIDSVSKEEVETLLKEYNSTKKVEQIKRYKKLLFDEGKFNLLYEKLYVNDDLEEKIFKRIVDITEIEEEIKEQIKCFYEKNEDKIPIEFADIDENLDYIYNNLLAEIDCFVIEQHKKIAEKPEIPFVKFMEILVKRHVFVFSNKTAASLLKDVIQNSYLEYCADNDICPINDKEICINWERNWGVICSLSDEEFLILCKKISPDIVMTKKNISLYEYRNLISDAGVNKTLFPMVMAIKDTGQELTGLKDIFVLNKLGLHHLITTISKPMAKNAVPNTGRKIFDNLKRDNTLAHLLFDINKLITTELEGFFEGPIIDVRKAYEEEYDLKEVEKETIISPKRMEFMPIEQAKEEFR</sequence>
<dbReference type="Pfam" id="PF20276">
    <property type="entry name" value="CTD1"/>
    <property type="match status" value="1"/>
</dbReference>
<gene>
    <name evidence="2" type="ORF">bcere0026_22300</name>
</gene>